<organism evidence="3 4">
    <name type="scientific">Actinomadura craniellae</name>
    <dbReference type="NCBI Taxonomy" id="2231787"/>
    <lineage>
        <taxon>Bacteria</taxon>
        <taxon>Bacillati</taxon>
        <taxon>Actinomycetota</taxon>
        <taxon>Actinomycetes</taxon>
        <taxon>Streptosporangiales</taxon>
        <taxon>Thermomonosporaceae</taxon>
        <taxon>Actinomadura</taxon>
    </lineage>
</organism>
<feature type="compositionally biased region" description="Basic and acidic residues" evidence="1">
    <location>
        <begin position="68"/>
        <end position="88"/>
    </location>
</feature>
<evidence type="ECO:0000313" key="4">
    <source>
        <dbReference type="Proteomes" id="UP000251891"/>
    </source>
</evidence>
<keyword evidence="2" id="KW-0812">Transmembrane</keyword>
<keyword evidence="2" id="KW-0472">Membrane</keyword>
<keyword evidence="2" id="KW-1133">Transmembrane helix</keyword>
<evidence type="ECO:0008006" key="5">
    <source>
        <dbReference type="Google" id="ProtNLM"/>
    </source>
</evidence>
<dbReference type="RefSeq" id="WP_111863032.1">
    <property type="nucleotide sequence ID" value="NZ_QLYX01000001.1"/>
</dbReference>
<name>A0A365HD87_9ACTN</name>
<comment type="caution">
    <text evidence="3">The sequence shown here is derived from an EMBL/GenBank/DDBJ whole genome shotgun (WGS) entry which is preliminary data.</text>
</comment>
<feature type="compositionally biased region" description="Acidic residues" evidence="1">
    <location>
        <begin position="49"/>
        <end position="67"/>
    </location>
</feature>
<proteinExistence type="predicted"/>
<dbReference type="Proteomes" id="UP000251891">
    <property type="component" value="Unassembled WGS sequence"/>
</dbReference>
<evidence type="ECO:0000313" key="3">
    <source>
        <dbReference type="EMBL" id="RAY16982.1"/>
    </source>
</evidence>
<dbReference type="EMBL" id="QLYX01000001">
    <property type="protein sequence ID" value="RAY16982.1"/>
    <property type="molecule type" value="Genomic_DNA"/>
</dbReference>
<evidence type="ECO:0000256" key="2">
    <source>
        <dbReference type="SAM" id="Phobius"/>
    </source>
</evidence>
<feature type="region of interest" description="Disordered" evidence="1">
    <location>
        <begin position="272"/>
        <end position="302"/>
    </location>
</feature>
<feature type="region of interest" description="Disordered" evidence="1">
    <location>
        <begin position="1"/>
        <end position="113"/>
    </location>
</feature>
<reference evidence="3 4" key="1">
    <citation type="submission" date="2018-06" db="EMBL/GenBank/DDBJ databases">
        <title>Actinomadura craniellae sp. nov. isolated from marine sponge Craniella sp.</title>
        <authorList>
            <person name="Li L."/>
            <person name="Xu Q.H."/>
            <person name="Lin H.W."/>
            <person name="Lu Y.H."/>
        </authorList>
    </citation>
    <scope>NUCLEOTIDE SEQUENCE [LARGE SCALE GENOMIC DNA]</scope>
    <source>
        <strain evidence="3 4">LHW63021</strain>
    </source>
</reference>
<feature type="transmembrane region" description="Helical" evidence="2">
    <location>
        <begin position="119"/>
        <end position="139"/>
    </location>
</feature>
<dbReference type="OrthoDB" id="3534258at2"/>
<gene>
    <name evidence="3" type="ORF">DPM19_02115</name>
</gene>
<protein>
    <recommendedName>
        <fullName evidence="5">Mce-associated membrane protein</fullName>
    </recommendedName>
</protein>
<keyword evidence="4" id="KW-1185">Reference proteome</keyword>
<evidence type="ECO:0000256" key="1">
    <source>
        <dbReference type="SAM" id="MobiDB-lite"/>
    </source>
</evidence>
<sequence>MTAKTTGKPSPSDTAREDAEQPADTGSVAADSEQEARDTGVEDAGQEVAAEEAVPEEAVSEDAESEDTEPKDTESKDAKPEDTKPKDTESEDAVSEKAVPAAGGRMRRPNLPTGTSRRLAVAALALVFATAVVTAVIQWRESDRLATRDQTEQQVRDRSAEFGRALLAYNHTDLPGARARIRGLTSADFGRTYETAFDGLAEVITKYRANATATVRDTYLNAFDGQNAKTLVVLDSEVRSTMGVRRVLGTKLLLELVLERGAWRVDGLTTLPADDETLTKPDGTVEKPQQNGVVAPSPQPSP</sequence>
<dbReference type="AlphaFoldDB" id="A0A365HD87"/>
<feature type="compositionally biased region" description="Polar residues" evidence="1">
    <location>
        <begin position="1"/>
        <end position="13"/>
    </location>
</feature>
<accession>A0A365HD87</accession>